<evidence type="ECO:0000313" key="2">
    <source>
        <dbReference type="EMBL" id="HJB41678.1"/>
    </source>
</evidence>
<comment type="caution">
    <text evidence="2">The sequence shown here is derived from an EMBL/GenBank/DDBJ whole genome shotgun (WGS) entry which is preliminary data.</text>
</comment>
<feature type="transmembrane region" description="Helical" evidence="1">
    <location>
        <begin position="275"/>
        <end position="300"/>
    </location>
</feature>
<keyword evidence="1" id="KW-1133">Transmembrane helix</keyword>
<keyword evidence="1" id="KW-0472">Membrane</keyword>
<accession>A0A9D2M7C6</accession>
<evidence type="ECO:0000313" key="3">
    <source>
        <dbReference type="Proteomes" id="UP000886803"/>
    </source>
</evidence>
<dbReference type="AlphaFoldDB" id="A0A9D2M7C6"/>
<feature type="transmembrane region" description="Helical" evidence="1">
    <location>
        <begin position="76"/>
        <end position="95"/>
    </location>
</feature>
<proteinExistence type="predicted"/>
<sequence length="427" mass="48899">MSDHTERYEAVCQTQVYQDLRADILQTLSVRAFENNWGNWFRNLRYYVCTVFLCIPVLFVLFPSADRTILTNPTHWPVWLEALLGIALLSWPWRINKMHEGVCRRYAARNPLGTIPALHGTQFTLHLHFEEETVQATCQEESGAEKTVWSCNTKQLWCLWKGDEALLLVDADKVWGANLPGGNLVLRHWWAFISQLYPNAFLFPLNTISEQQRAEMYTWLSQNDRTFMTFANKFDGRAVQQSVPFRVPLDTYLKEAEAFCLSQVKRSCAPSRSNLAIVVIALFSTLIYEFPITLGLILAMTVRYPLSEYVSCLFVVALLLLFLLRYPAVRVFLLRLKVSVCLRQLRKRLVRAGGSDAVLTGTVCRNAGGIAVRFDLPFAFLNHETDIYTEVLDGSERVAMLRKNGLLNPFSFQPAATCVIRSDWLVH</sequence>
<evidence type="ECO:0008006" key="4">
    <source>
        <dbReference type="Google" id="ProtNLM"/>
    </source>
</evidence>
<evidence type="ECO:0000256" key="1">
    <source>
        <dbReference type="SAM" id="Phobius"/>
    </source>
</evidence>
<keyword evidence="1" id="KW-0812">Transmembrane</keyword>
<dbReference type="EMBL" id="DWYG01000060">
    <property type="protein sequence ID" value="HJB41678.1"/>
    <property type="molecule type" value="Genomic_DNA"/>
</dbReference>
<feature type="transmembrane region" description="Helical" evidence="1">
    <location>
        <begin position="306"/>
        <end position="326"/>
    </location>
</feature>
<feature type="transmembrane region" description="Helical" evidence="1">
    <location>
        <begin position="44"/>
        <end position="64"/>
    </location>
</feature>
<name>A0A9D2M7C6_9FIRM</name>
<gene>
    <name evidence="2" type="ORF">H9945_04195</name>
</gene>
<organism evidence="2 3">
    <name type="scientific">Candidatus Gemmiger avicola</name>
    <dbReference type="NCBI Taxonomy" id="2838605"/>
    <lineage>
        <taxon>Bacteria</taxon>
        <taxon>Bacillati</taxon>
        <taxon>Bacillota</taxon>
        <taxon>Clostridia</taxon>
        <taxon>Eubacteriales</taxon>
        <taxon>Gemmiger</taxon>
    </lineage>
</organism>
<protein>
    <recommendedName>
        <fullName evidence="4">Transmembrane protein</fullName>
    </recommendedName>
</protein>
<reference evidence="2" key="2">
    <citation type="submission" date="2021-04" db="EMBL/GenBank/DDBJ databases">
        <authorList>
            <person name="Gilroy R."/>
        </authorList>
    </citation>
    <scope>NUCLEOTIDE SEQUENCE</scope>
    <source>
        <strain evidence="2">ChiBcec8-13705</strain>
    </source>
</reference>
<reference evidence="2" key="1">
    <citation type="journal article" date="2021" name="PeerJ">
        <title>Extensive microbial diversity within the chicken gut microbiome revealed by metagenomics and culture.</title>
        <authorList>
            <person name="Gilroy R."/>
            <person name="Ravi A."/>
            <person name="Getino M."/>
            <person name="Pursley I."/>
            <person name="Horton D.L."/>
            <person name="Alikhan N.F."/>
            <person name="Baker D."/>
            <person name="Gharbi K."/>
            <person name="Hall N."/>
            <person name="Watson M."/>
            <person name="Adriaenssens E.M."/>
            <person name="Foster-Nyarko E."/>
            <person name="Jarju S."/>
            <person name="Secka A."/>
            <person name="Antonio M."/>
            <person name="Oren A."/>
            <person name="Chaudhuri R.R."/>
            <person name="La Ragione R."/>
            <person name="Hildebrand F."/>
            <person name="Pallen M.J."/>
        </authorList>
    </citation>
    <scope>NUCLEOTIDE SEQUENCE</scope>
    <source>
        <strain evidence="2">ChiBcec8-13705</strain>
    </source>
</reference>
<dbReference type="Proteomes" id="UP000886803">
    <property type="component" value="Unassembled WGS sequence"/>
</dbReference>